<gene>
    <name evidence="2" type="ORF">SDC9_185048</name>
</gene>
<comment type="caution">
    <text evidence="2">The sequence shown here is derived from an EMBL/GenBank/DDBJ whole genome shotgun (WGS) entry which is preliminary data.</text>
</comment>
<keyword evidence="1" id="KW-0472">Membrane</keyword>
<evidence type="ECO:0000256" key="1">
    <source>
        <dbReference type="SAM" id="Phobius"/>
    </source>
</evidence>
<evidence type="ECO:0000313" key="2">
    <source>
        <dbReference type="EMBL" id="MPN37528.1"/>
    </source>
</evidence>
<organism evidence="2">
    <name type="scientific">bioreactor metagenome</name>
    <dbReference type="NCBI Taxonomy" id="1076179"/>
    <lineage>
        <taxon>unclassified sequences</taxon>
        <taxon>metagenomes</taxon>
        <taxon>ecological metagenomes</taxon>
    </lineage>
</organism>
<keyword evidence="1" id="KW-1133">Transmembrane helix</keyword>
<keyword evidence="1" id="KW-0812">Transmembrane</keyword>
<reference evidence="2" key="1">
    <citation type="submission" date="2019-08" db="EMBL/GenBank/DDBJ databases">
        <authorList>
            <person name="Kucharzyk K."/>
            <person name="Murdoch R.W."/>
            <person name="Higgins S."/>
            <person name="Loffler F."/>
        </authorList>
    </citation>
    <scope>NUCLEOTIDE SEQUENCE</scope>
</reference>
<dbReference type="EMBL" id="VSSQ01092226">
    <property type="protein sequence ID" value="MPN37528.1"/>
    <property type="molecule type" value="Genomic_DNA"/>
</dbReference>
<feature type="transmembrane region" description="Helical" evidence="1">
    <location>
        <begin position="58"/>
        <end position="82"/>
    </location>
</feature>
<proteinExistence type="predicted"/>
<accession>A0A645HER3</accession>
<dbReference type="AlphaFoldDB" id="A0A645HER3"/>
<protein>
    <submittedName>
        <fullName evidence="2">Uncharacterized protein</fullName>
    </submittedName>
</protein>
<name>A0A645HER3_9ZZZZ</name>
<sequence length="94" mass="10980">MICRKSILFLPDADKLLGLEQQRTDLIKRSRKVHLLHLLPSQSTQTPVGDQLPHFIEFYFLFKIIGIDHVILFVSYGIRMFILQNYNFMATKAS</sequence>